<dbReference type="EMBL" id="CP108482">
    <property type="protein sequence ID" value="WUS60984.1"/>
    <property type="molecule type" value="Genomic_DNA"/>
</dbReference>
<evidence type="ECO:0008006" key="3">
    <source>
        <dbReference type="Google" id="ProtNLM"/>
    </source>
</evidence>
<reference evidence="1 2" key="1">
    <citation type="submission" date="2022-10" db="EMBL/GenBank/DDBJ databases">
        <title>The complete genomes of actinobacterial strains from the NBC collection.</title>
        <authorList>
            <person name="Joergensen T.S."/>
            <person name="Alvarez Arevalo M."/>
            <person name="Sterndorff E.B."/>
            <person name="Faurdal D."/>
            <person name="Vuksanovic O."/>
            <person name="Mourched A.-S."/>
            <person name="Charusanti P."/>
            <person name="Shaw S."/>
            <person name="Blin K."/>
            <person name="Weber T."/>
        </authorList>
    </citation>
    <scope>NUCLEOTIDE SEQUENCE [LARGE SCALE GENOMIC DNA]</scope>
    <source>
        <strain evidence="1 2">NBC_01247</strain>
    </source>
</reference>
<proteinExistence type="predicted"/>
<protein>
    <recommendedName>
        <fullName evidence="3">DUF317 domain-containing protein</fullName>
    </recommendedName>
</protein>
<dbReference type="Proteomes" id="UP001432014">
    <property type="component" value="Chromosome"/>
</dbReference>
<accession>A0ABZ1WJM9</accession>
<evidence type="ECO:0000313" key="2">
    <source>
        <dbReference type="Proteomes" id="UP001432014"/>
    </source>
</evidence>
<dbReference type="RefSeq" id="WP_329611642.1">
    <property type="nucleotide sequence ID" value="NZ_CP108482.1"/>
</dbReference>
<keyword evidence="2" id="KW-1185">Reference proteome</keyword>
<organism evidence="1 2">
    <name type="scientific">Kitasatospora herbaricolor</name>
    <dbReference type="NCBI Taxonomy" id="68217"/>
    <lineage>
        <taxon>Bacteria</taxon>
        <taxon>Bacillati</taxon>
        <taxon>Actinomycetota</taxon>
        <taxon>Actinomycetes</taxon>
        <taxon>Kitasatosporales</taxon>
        <taxon>Streptomycetaceae</taxon>
        <taxon>Kitasatospora</taxon>
    </lineage>
</organism>
<evidence type="ECO:0000313" key="1">
    <source>
        <dbReference type="EMBL" id="WUS60984.1"/>
    </source>
</evidence>
<gene>
    <name evidence="1" type="ORF">OG469_39145</name>
</gene>
<sequence>MDTERPTGPDAHYLTVTAQAYGWDLTWAGEGLALRCGPWSVRAQFTPEGAFVVAVADGPDGPLGQMSMPQALEILETRGTPLPRRPEA</sequence>
<name>A0ABZ1WJM9_9ACTN</name>